<dbReference type="AlphaFoldDB" id="A0AA41H811"/>
<accession>A0AA41H811</accession>
<feature type="chain" id="PRO_5041220279" description="DUF2271 domain-containing protein" evidence="1">
    <location>
        <begin position="24"/>
        <end position="184"/>
    </location>
</feature>
<dbReference type="RefSeq" id="WP_217940005.1">
    <property type="nucleotide sequence ID" value="NZ_JAHTGR010000001.1"/>
</dbReference>
<evidence type="ECO:0000313" key="4">
    <source>
        <dbReference type="Proteomes" id="UP001155901"/>
    </source>
</evidence>
<dbReference type="EMBL" id="JAHTGR010000001">
    <property type="protein sequence ID" value="MBV6319326.1"/>
    <property type="molecule type" value="Genomic_DNA"/>
</dbReference>
<feature type="signal peptide" evidence="1">
    <location>
        <begin position="1"/>
        <end position="23"/>
    </location>
</feature>
<comment type="caution">
    <text evidence="2">The sequence shown here is derived from an EMBL/GenBank/DDBJ whole genome shotgun (WGS) entry which is preliminary data.</text>
</comment>
<dbReference type="Pfam" id="PF21955">
    <property type="entry name" value="CarG-like"/>
    <property type="match status" value="1"/>
</dbReference>
<keyword evidence="5" id="KW-1185">Reference proteome</keyword>
<dbReference type="Proteomes" id="UP001155901">
    <property type="component" value="Unassembled WGS sequence"/>
</dbReference>
<gene>
    <name evidence="2" type="ORF">KVP70_00145</name>
    <name evidence="3" type="ORF">L1274_000551</name>
</gene>
<evidence type="ECO:0000313" key="5">
    <source>
        <dbReference type="Proteomes" id="UP001162889"/>
    </source>
</evidence>
<protein>
    <recommendedName>
        <fullName evidence="6">DUF2271 domain-containing protein</fullName>
    </recommendedName>
</protein>
<evidence type="ECO:0000313" key="3">
    <source>
        <dbReference type="EMBL" id="MCP2006863.1"/>
    </source>
</evidence>
<organism evidence="2 4">
    <name type="scientific">Duganella violaceipulchra</name>
    <dbReference type="NCBI Taxonomy" id="2849652"/>
    <lineage>
        <taxon>Bacteria</taxon>
        <taxon>Pseudomonadati</taxon>
        <taxon>Pseudomonadota</taxon>
        <taxon>Betaproteobacteria</taxon>
        <taxon>Burkholderiales</taxon>
        <taxon>Oxalobacteraceae</taxon>
        <taxon>Telluria group</taxon>
        <taxon>Duganella</taxon>
    </lineage>
</organism>
<sequence length="184" mass="20545">MNWKTLSAIALCAIAFSSVPVLAAGPAETVPMKQGLHQWPALKGRLMLVVGTYQDTTNFHRSYTFYFKDGKDEAWNQVPVRNKAGRAQFEWDSATGAEVTLADGVVASRPNGVYFVVADKHAEQAYQDKGDITVTWYKLTESDDDHPDDPAYQFKPEFTRAYPKSGMTVEAILAKELILQPRNK</sequence>
<evidence type="ECO:0008006" key="6">
    <source>
        <dbReference type="Google" id="ProtNLM"/>
    </source>
</evidence>
<reference evidence="2" key="1">
    <citation type="submission" date="2021-07" db="EMBL/GenBank/DDBJ databases">
        <title>Characterization of violacein-producing bacteria and related species.</title>
        <authorList>
            <person name="Wilson H.S."/>
            <person name="De Leon M.E."/>
        </authorList>
    </citation>
    <scope>NUCLEOTIDE SEQUENCE</scope>
    <source>
        <strain evidence="2">HSC-15S17</strain>
    </source>
</reference>
<name>A0AA41H811_9BURK</name>
<evidence type="ECO:0000313" key="2">
    <source>
        <dbReference type="EMBL" id="MBV6319326.1"/>
    </source>
</evidence>
<dbReference type="EMBL" id="JALJZU010000001">
    <property type="protein sequence ID" value="MCP2006863.1"/>
    <property type="molecule type" value="Genomic_DNA"/>
</dbReference>
<dbReference type="InterPro" id="IPR054139">
    <property type="entry name" value="CarG-like"/>
</dbReference>
<dbReference type="Proteomes" id="UP001162889">
    <property type="component" value="Unassembled WGS sequence"/>
</dbReference>
<keyword evidence="1" id="KW-0732">Signal</keyword>
<reference evidence="3" key="2">
    <citation type="submission" date="2022-03" db="EMBL/GenBank/DDBJ databases">
        <title>Genome Encyclopedia of Bacteria and Archaea VI: Functional Genomics of Type Strains.</title>
        <authorList>
            <person name="Whitman W."/>
        </authorList>
    </citation>
    <scope>NUCLEOTIDE SEQUENCE</scope>
    <source>
        <strain evidence="3">HSC-15S17</strain>
    </source>
</reference>
<proteinExistence type="predicted"/>
<evidence type="ECO:0000256" key="1">
    <source>
        <dbReference type="SAM" id="SignalP"/>
    </source>
</evidence>